<dbReference type="GO" id="GO:0005654">
    <property type="term" value="C:nucleoplasm"/>
    <property type="evidence" value="ECO:0007669"/>
    <property type="project" value="UniProtKB-SubCell"/>
</dbReference>
<dbReference type="HAMAP" id="MF_03046">
    <property type="entry name" value="ENY2_Sus1"/>
    <property type="match status" value="1"/>
</dbReference>
<dbReference type="Pfam" id="PF10163">
    <property type="entry name" value="EnY2"/>
    <property type="match status" value="1"/>
</dbReference>
<dbReference type="GO" id="GO:0006325">
    <property type="term" value="P:chromatin organization"/>
    <property type="evidence" value="ECO:0007669"/>
    <property type="project" value="UniProtKB-KW"/>
</dbReference>
<keyword evidence="1" id="KW-0509">mRNA transport</keyword>
<gene>
    <name evidence="1" type="primary">SUS1</name>
    <name evidence="2" type="ORF">LAESUDRAFT_730946</name>
</gene>
<dbReference type="GO" id="GO:0000932">
    <property type="term" value="C:P-body"/>
    <property type="evidence" value="ECO:0007669"/>
    <property type="project" value="UniProtKB-SubCell"/>
</dbReference>
<reference evidence="2 3" key="1">
    <citation type="journal article" date="2016" name="Mol. Biol. Evol.">
        <title>Comparative Genomics of Early-Diverging Mushroom-Forming Fungi Provides Insights into the Origins of Lignocellulose Decay Capabilities.</title>
        <authorList>
            <person name="Nagy L.G."/>
            <person name="Riley R."/>
            <person name="Tritt A."/>
            <person name="Adam C."/>
            <person name="Daum C."/>
            <person name="Floudas D."/>
            <person name="Sun H."/>
            <person name="Yadav J.S."/>
            <person name="Pangilinan J."/>
            <person name="Larsson K.H."/>
            <person name="Matsuura K."/>
            <person name="Barry K."/>
            <person name="Labutti K."/>
            <person name="Kuo R."/>
            <person name="Ohm R.A."/>
            <person name="Bhattacharya S.S."/>
            <person name="Shirouzu T."/>
            <person name="Yoshinaga Y."/>
            <person name="Martin F.M."/>
            <person name="Grigoriev I.V."/>
            <person name="Hibbett D.S."/>
        </authorList>
    </citation>
    <scope>NUCLEOTIDE SEQUENCE [LARGE SCALE GENOMIC DNA]</scope>
    <source>
        <strain evidence="2 3">93-53</strain>
    </source>
</reference>
<keyword evidence="1" id="KW-0804">Transcription</keyword>
<dbReference type="GO" id="GO:0000124">
    <property type="term" value="C:SAGA complex"/>
    <property type="evidence" value="ECO:0007669"/>
    <property type="project" value="UniProtKB-UniRule"/>
</dbReference>
<dbReference type="GO" id="GO:0003713">
    <property type="term" value="F:transcription coactivator activity"/>
    <property type="evidence" value="ECO:0007669"/>
    <property type="project" value="UniProtKB-UniRule"/>
</dbReference>
<dbReference type="AlphaFoldDB" id="A0A165BUH0"/>
<name>A0A165BUH0_9APHY</name>
<comment type="function">
    <text evidence="1">Involved in mRNA export coupled transcription activation by association with both the TREX-2 and the SAGA complexes. At the promoters, SAGA is required for recruitment of the basal transcription machinery. It influences RNA polymerase II transcriptional activity through different activities such as TBP interaction and promoter selectivity, interaction with transcription activators, and chromatin modification through histone acetylation and deubiquitination. Within the SAGA complex, participates to a subcomplex required for deubiquitination of H2B and for the maintenance of steady-state H3 methylation levels. The TREX-2 complex functions in docking export-competent ribonucleoprotein particles (mRNPs) to the nuclear entrance of the nuclear pore complex (nuclear basket). TREX-2 participates in mRNA export and accurate chromatin positioning in the nucleus by tethering genes to the nuclear periphery. May also be involved in cytoplasmic mRNA decay by interaction with components of P-bodies.</text>
</comment>
<dbReference type="GO" id="GO:0071819">
    <property type="term" value="C:DUBm complex"/>
    <property type="evidence" value="ECO:0007669"/>
    <property type="project" value="UniProtKB-UniRule"/>
</dbReference>
<keyword evidence="1" id="KW-0156">Chromatin regulator</keyword>
<keyword evidence="1" id="KW-0963">Cytoplasm</keyword>
<proteinExistence type="inferred from homology"/>
<accession>A0A165BUH0</accession>
<comment type="subcellular location">
    <subcellularLocation>
        <location evidence="1">Nucleus</location>
        <location evidence="1">Nucleoplasm</location>
    </subcellularLocation>
    <subcellularLocation>
        <location evidence="1">Cytoplasm</location>
        <location evidence="1">P-body</location>
    </subcellularLocation>
</comment>
<dbReference type="GO" id="GO:0005643">
    <property type="term" value="C:nuclear pore"/>
    <property type="evidence" value="ECO:0007669"/>
    <property type="project" value="UniProtKB-UniRule"/>
</dbReference>
<dbReference type="InParanoid" id="A0A165BUH0"/>
<keyword evidence="1" id="KW-0805">Transcription regulation</keyword>
<keyword evidence="1" id="KW-0811">Translocation</keyword>
<dbReference type="Gene3D" id="1.10.246.140">
    <property type="match status" value="1"/>
</dbReference>
<dbReference type="STRING" id="1314785.A0A165BUH0"/>
<evidence type="ECO:0000313" key="2">
    <source>
        <dbReference type="EMBL" id="KZT01675.1"/>
    </source>
</evidence>
<dbReference type="PANTHER" id="PTHR12514">
    <property type="entry name" value="ENHANCER OF YELLOW 2 TRANSCRIPTION FACTOR"/>
    <property type="match status" value="1"/>
</dbReference>
<keyword evidence="1" id="KW-0010">Activator</keyword>
<evidence type="ECO:0000313" key="3">
    <source>
        <dbReference type="Proteomes" id="UP000076871"/>
    </source>
</evidence>
<dbReference type="GO" id="GO:0006368">
    <property type="term" value="P:transcription elongation by RNA polymerase II"/>
    <property type="evidence" value="ECO:0007669"/>
    <property type="project" value="UniProtKB-UniRule"/>
</dbReference>
<dbReference type="OrthoDB" id="6221744at2759"/>
<dbReference type="InterPro" id="IPR038212">
    <property type="entry name" value="TF_EnY2_sf"/>
</dbReference>
<dbReference type="InterPro" id="IPR018783">
    <property type="entry name" value="TF_ENY2"/>
</dbReference>
<dbReference type="Proteomes" id="UP000076871">
    <property type="component" value="Unassembled WGS sequence"/>
</dbReference>
<evidence type="ECO:0000256" key="1">
    <source>
        <dbReference type="HAMAP-Rule" id="MF_03046"/>
    </source>
</evidence>
<comment type="similarity">
    <text evidence="1">Belongs to the ENY2 family.</text>
</comment>
<dbReference type="GO" id="GO:0015031">
    <property type="term" value="P:protein transport"/>
    <property type="evidence" value="ECO:0007669"/>
    <property type="project" value="UniProtKB-KW"/>
</dbReference>
<keyword evidence="1" id="KW-0813">Transport</keyword>
<comment type="subunit">
    <text evidence="1">Component of the nuclear pore complex (NPC)-associated TREX-2 complex (transcription and export complex 2), composed of at least SUS1, SAC3, THP1, SEM1, and CDC31. TREX-2 contains 2 SUS1 chains. The TREX-2 complex interacts with the nucleoporin NUP1. Component of the 1.8 MDa SAGA transcription coactivator-HAT complex. SAGA is built of 5 distinct domains with specialized functions. Within the SAGA complex, SUS1, SGF11, SGF73 and UBP8 form an additional subcomplex of SAGA called the DUB module (deubiquitination module). Interacts directly with THP1, SAC3, SGF11, and with the RNA polymerase II.</text>
</comment>
<dbReference type="EMBL" id="KV427661">
    <property type="protein sequence ID" value="KZT01675.1"/>
    <property type="molecule type" value="Genomic_DNA"/>
</dbReference>
<keyword evidence="1" id="KW-0539">Nucleus</keyword>
<keyword evidence="1" id="KW-0653">Protein transport</keyword>
<dbReference type="GO" id="GO:0006406">
    <property type="term" value="P:mRNA export from nucleus"/>
    <property type="evidence" value="ECO:0007669"/>
    <property type="project" value="UniProtKB-UniRule"/>
</dbReference>
<dbReference type="GO" id="GO:0070390">
    <property type="term" value="C:transcription export complex 2"/>
    <property type="evidence" value="ECO:0007669"/>
    <property type="project" value="UniProtKB-UniRule"/>
</dbReference>
<protein>
    <recommendedName>
        <fullName evidence="1">Transcription and mRNA export factor SUS1</fullName>
    </recommendedName>
</protein>
<sequence>MARQEDQKDVLFAQIQRRMVEHGEWDRLSWLLNQKLSEAGWLDEYRDKSRETLRTDSVSVGSIMAEVWPQAEASIPAKAKREMIAMIRQYLETQLEG</sequence>
<organism evidence="2 3">
    <name type="scientific">Laetiporus sulphureus 93-53</name>
    <dbReference type="NCBI Taxonomy" id="1314785"/>
    <lineage>
        <taxon>Eukaryota</taxon>
        <taxon>Fungi</taxon>
        <taxon>Dikarya</taxon>
        <taxon>Basidiomycota</taxon>
        <taxon>Agaricomycotina</taxon>
        <taxon>Agaricomycetes</taxon>
        <taxon>Polyporales</taxon>
        <taxon>Laetiporus</taxon>
    </lineage>
</organism>
<keyword evidence="3" id="KW-1185">Reference proteome</keyword>